<proteinExistence type="predicted"/>
<dbReference type="Proteomes" id="UP000477488">
    <property type="component" value="Unassembled WGS sequence"/>
</dbReference>
<dbReference type="SUPFAM" id="SSF143100">
    <property type="entry name" value="TTHA1013/TTHA0281-like"/>
    <property type="match status" value="1"/>
</dbReference>
<keyword evidence="2" id="KW-1185">Reference proteome</keyword>
<dbReference type="RefSeq" id="WP_154513251.1">
    <property type="nucleotide sequence ID" value="NZ_VUMH01000024.1"/>
</dbReference>
<dbReference type="SUPFAM" id="SSF47598">
    <property type="entry name" value="Ribbon-helix-helix"/>
    <property type="match status" value="1"/>
</dbReference>
<dbReference type="InterPro" id="IPR008651">
    <property type="entry name" value="Uncharacterised_HicB"/>
</dbReference>
<accession>A0A6L5XQJ0</accession>
<dbReference type="EMBL" id="VUMH01000024">
    <property type="protein sequence ID" value="MSS29141.1"/>
    <property type="molecule type" value="Genomic_DNA"/>
</dbReference>
<comment type="caution">
    <text evidence="1">The sequence shown here is derived from an EMBL/GenBank/DDBJ whole genome shotgun (WGS) entry which is preliminary data.</text>
</comment>
<protein>
    <submittedName>
        <fullName evidence="1">Toxin-antitoxin system HicB family antitoxin</fullName>
    </submittedName>
</protein>
<dbReference type="InterPro" id="IPR010985">
    <property type="entry name" value="Ribbon_hlx_hlx"/>
</dbReference>
<dbReference type="InterPro" id="IPR035069">
    <property type="entry name" value="TTHA1013/TTHA0281-like"/>
</dbReference>
<gene>
    <name evidence="1" type="ORF">FYJ44_14160</name>
</gene>
<evidence type="ECO:0000313" key="1">
    <source>
        <dbReference type="EMBL" id="MSS29141.1"/>
    </source>
</evidence>
<dbReference type="GO" id="GO:0006355">
    <property type="term" value="P:regulation of DNA-templated transcription"/>
    <property type="evidence" value="ECO:0007669"/>
    <property type="project" value="InterPro"/>
</dbReference>
<evidence type="ECO:0000313" key="2">
    <source>
        <dbReference type="Proteomes" id="UP000477488"/>
    </source>
</evidence>
<dbReference type="AlphaFoldDB" id="A0A6L5XQJ0"/>
<name>A0A6L5XQJ0_9BACT</name>
<sequence length="110" mass="12391">MDSRQYTYRVLWSEEDQEFVALCAEFPSLSWLEETQEAALQGIVALVRDTLADMASNGEKIPVPLSLQNFSGKFQVRTTPETHRRLAMQAAEAGVSLNRLINSKLTEHHA</sequence>
<dbReference type="Pfam" id="PF05534">
    <property type="entry name" value="HicB"/>
    <property type="match status" value="1"/>
</dbReference>
<reference evidence="1 2" key="1">
    <citation type="submission" date="2019-09" db="EMBL/GenBank/DDBJ databases">
        <title>In-depth cultivation of the pig gut microbiome towards novel bacterial diversity and tailored functional studies.</title>
        <authorList>
            <person name="Wylensek D."/>
            <person name="Hitch T.C.A."/>
            <person name="Clavel T."/>
        </authorList>
    </citation>
    <scope>NUCLEOTIDE SEQUENCE [LARGE SCALE GENOMIC DNA]</scope>
    <source>
        <strain evidence="1 2">PG-178-WT-4</strain>
    </source>
</reference>
<organism evidence="1 2">
    <name type="scientific">Desulfovibrio porci</name>
    <dbReference type="NCBI Taxonomy" id="2605782"/>
    <lineage>
        <taxon>Bacteria</taxon>
        <taxon>Pseudomonadati</taxon>
        <taxon>Thermodesulfobacteriota</taxon>
        <taxon>Desulfovibrionia</taxon>
        <taxon>Desulfovibrionales</taxon>
        <taxon>Desulfovibrionaceae</taxon>
        <taxon>Desulfovibrio</taxon>
    </lineage>
</organism>